<name>A0A7L4P6T6_9CREN</name>
<keyword evidence="3" id="KW-1185">Reference proteome</keyword>
<dbReference type="Gene3D" id="3.30.460.10">
    <property type="entry name" value="Beta Polymerase, domain 2"/>
    <property type="match status" value="1"/>
</dbReference>
<dbReference type="PANTHER" id="PTHR43449:SF1">
    <property type="entry name" value="POLYMERASE BETA NUCLEOTIDYLTRANSFERASE DOMAIN-CONTAINING PROTEIN"/>
    <property type="match status" value="1"/>
</dbReference>
<proteinExistence type="predicted"/>
<sequence>MDERGAVETARRFISELEKRGINVAEAYLFGSWARGDWLVDSDVDIVIISPDFRGVPWLQRLELLAKVEASLNLPLPIDALPYTPEEVEASSSAVLRDAKRYWKKIWP</sequence>
<dbReference type="SUPFAM" id="SSF81301">
    <property type="entry name" value="Nucleotidyltransferase"/>
    <property type="match status" value="1"/>
</dbReference>
<keyword evidence="2" id="KW-0808">Transferase</keyword>
<dbReference type="RefSeq" id="WP_011900552.1">
    <property type="nucleotide sequence ID" value="NZ_JAAVJF010000001.1"/>
</dbReference>
<dbReference type="InterPro" id="IPR002934">
    <property type="entry name" value="Polymerase_NTP_transf_dom"/>
</dbReference>
<dbReference type="EMBL" id="JAAVJF010000001">
    <property type="protein sequence ID" value="NYR14424.1"/>
    <property type="molecule type" value="Genomic_DNA"/>
</dbReference>
<evidence type="ECO:0000259" key="1">
    <source>
        <dbReference type="Pfam" id="PF01909"/>
    </source>
</evidence>
<evidence type="ECO:0000313" key="2">
    <source>
        <dbReference type="EMBL" id="NYR14424.1"/>
    </source>
</evidence>
<dbReference type="CDD" id="cd05403">
    <property type="entry name" value="NT_KNTase_like"/>
    <property type="match status" value="1"/>
</dbReference>
<dbReference type="InterPro" id="IPR043519">
    <property type="entry name" value="NT_sf"/>
</dbReference>
<gene>
    <name evidence="2" type="ORF">HC235_00235</name>
</gene>
<dbReference type="Pfam" id="PF01909">
    <property type="entry name" value="NTP_transf_2"/>
    <property type="match status" value="1"/>
</dbReference>
<accession>A0A7L4P6T6</accession>
<feature type="domain" description="Polymerase nucleotidyl transferase" evidence="1">
    <location>
        <begin position="11"/>
        <end position="88"/>
    </location>
</feature>
<dbReference type="Proteomes" id="UP000554766">
    <property type="component" value="Unassembled WGS sequence"/>
</dbReference>
<protein>
    <submittedName>
        <fullName evidence="2">Nucleotidyltransferase domain-containing protein</fullName>
    </submittedName>
</protein>
<dbReference type="AlphaFoldDB" id="A0A7L4P6T6"/>
<comment type="caution">
    <text evidence="2">The sequence shown here is derived from an EMBL/GenBank/DDBJ whole genome shotgun (WGS) entry which is preliminary data.</text>
</comment>
<dbReference type="OMA" id="DAKRYWK"/>
<dbReference type="PANTHER" id="PTHR43449">
    <property type="entry name" value="NUCLEOTIDYLTRANSFERASE"/>
    <property type="match status" value="1"/>
</dbReference>
<organism evidence="2 3">
    <name type="scientific">Pyrobaculum arsenaticum</name>
    <dbReference type="NCBI Taxonomy" id="121277"/>
    <lineage>
        <taxon>Archaea</taxon>
        <taxon>Thermoproteota</taxon>
        <taxon>Thermoprotei</taxon>
        <taxon>Thermoproteales</taxon>
        <taxon>Thermoproteaceae</taxon>
        <taxon>Pyrobaculum</taxon>
    </lineage>
</organism>
<evidence type="ECO:0000313" key="3">
    <source>
        <dbReference type="Proteomes" id="UP000554766"/>
    </source>
</evidence>
<dbReference type="GO" id="GO:0016779">
    <property type="term" value="F:nucleotidyltransferase activity"/>
    <property type="evidence" value="ECO:0007669"/>
    <property type="project" value="InterPro"/>
</dbReference>
<dbReference type="GeneID" id="5055472"/>
<reference evidence="2 3" key="1">
    <citation type="journal article" date="2020" name="Nat. Commun.">
        <title>The structures of two archaeal type IV pili illuminate evolutionary relationships.</title>
        <authorList>
            <person name="Wang F."/>
            <person name="Baquero D.P."/>
            <person name="Su Z."/>
            <person name="Beltran L.C."/>
            <person name="Prangishvili D."/>
            <person name="Krupovic M."/>
            <person name="Egelman E.H."/>
        </authorList>
    </citation>
    <scope>NUCLEOTIDE SEQUENCE [LARGE SCALE GENOMIC DNA]</scope>
    <source>
        <strain evidence="2 3">2GA</strain>
    </source>
</reference>